<dbReference type="InterPro" id="IPR055268">
    <property type="entry name" value="PCB-like"/>
</dbReference>
<dbReference type="PROSITE" id="PS00188">
    <property type="entry name" value="BIOTIN"/>
    <property type="match status" value="1"/>
</dbReference>
<reference evidence="3" key="3">
    <citation type="submission" date="2025-09" db="UniProtKB">
        <authorList>
            <consortium name="Ensembl"/>
        </authorList>
    </citation>
    <scope>IDENTIFICATION</scope>
</reference>
<dbReference type="Ensembl" id="ENSHHUT00000031875.1">
    <property type="protein sequence ID" value="ENSHHUP00000030602.1"/>
    <property type="gene ID" value="ENSHHUG00000019493.1"/>
</dbReference>
<dbReference type="STRING" id="62062.ENSHHUP00000030602"/>
<reference evidence="3" key="2">
    <citation type="submission" date="2025-08" db="UniProtKB">
        <authorList>
            <consortium name="Ensembl"/>
        </authorList>
    </citation>
    <scope>IDENTIFICATION</scope>
</reference>
<keyword evidence="4" id="KW-1185">Reference proteome</keyword>
<sequence length="87" mass="9383">MKEMKFHPKALKSVRGQVGAPMPGKVIEVKVEPGQKVEKGQPLCVLSAMKMETVVNSPLTGVVTVIHVNTDTSLEGDDLILEITAEE</sequence>
<dbReference type="Gene3D" id="2.40.50.100">
    <property type="match status" value="1"/>
</dbReference>
<dbReference type="GO" id="GO:0006094">
    <property type="term" value="P:gluconeogenesis"/>
    <property type="evidence" value="ECO:0007669"/>
    <property type="project" value="TreeGrafter"/>
</dbReference>
<dbReference type="PROSITE" id="PS50968">
    <property type="entry name" value="BIOTINYL_LIPOYL"/>
    <property type="match status" value="1"/>
</dbReference>
<dbReference type="Pfam" id="PF00364">
    <property type="entry name" value="Biotin_lipoyl"/>
    <property type="match status" value="1"/>
</dbReference>
<dbReference type="FunFam" id="2.40.50.100:FF:000003">
    <property type="entry name" value="Acetyl-CoA carboxylase biotin carboxyl carrier protein"/>
    <property type="match status" value="1"/>
</dbReference>
<dbReference type="SUPFAM" id="SSF51230">
    <property type="entry name" value="Single hybrid motif"/>
    <property type="match status" value="1"/>
</dbReference>
<dbReference type="GeneTree" id="ENSGT00900000141164"/>
<evidence type="ECO:0000313" key="4">
    <source>
        <dbReference type="Proteomes" id="UP000314982"/>
    </source>
</evidence>
<dbReference type="PANTHER" id="PTHR43778">
    <property type="entry name" value="PYRUVATE CARBOXYLASE"/>
    <property type="match status" value="1"/>
</dbReference>
<evidence type="ECO:0000259" key="2">
    <source>
        <dbReference type="PROSITE" id="PS50968"/>
    </source>
</evidence>
<evidence type="ECO:0000313" key="3">
    <source>
        <dbReference type="Ensembl" id="ENSHHUP00000030602.1"/>
    </source>
</evidence>
<keyword evidence="1" id="KW-0092">Biotin</keyword>
<dbReference type="AlphaFoldDB" id="A0A4W5LX45"/>
<organism evidence="3 4">
    <name type="scientific">Hucho hucho</name>
    <name type="common">huchen</name>
    <dbReference type="NCBI Taxonomy" id="62062"/>
    <lineage>
        <taxon>Eukaryota</taxon>
        <taxon>Metazoa</taxon>
        <taxon>Chordata</taxon>
        <taxon>Craniata</taxon>
        <taxon>Vertebrata</taxon>
        <taxon>Euteleostomi</taxon>
        <taxon>Actinopterygii</taxon>
        <taxon>Neopterygii</taxon>
        <taxon>Teleostei</taxon>
        <taxon>Protacanthopterygii</taxon>
        <taxon>Salmoniformes</taxon>
        <taxon>Salmonidae</taxon>
        <taxon>Salmoninae</taxon>
        <taxon>Hucho</taxon>
    </lineage>
</organism>
<dbReference type="GO" id="GO:0005737">
    <property type="term" value="C:cytoplasm"/>
    <property type="evidence" value="ECO:0007669"/>
    <property type="project" value="TreeGrafter"/>
</dbReference>
<accession>A0A4W5LX45</accession>
<dbReference type="Proteomes" id="UP000314982">
    <property type="component" value="Unassembled WGS sequence"/>
</dbReference>
<reference evidence="4" key="1">
    <citation type="submission" date="2018-06" db="EMBL/GenBank/DDBJ databases">
        <title>Genome assembly of Danube salmon.</title>
        <authorList>
            <person name="Macqueen D.J."/>
            <person name="Gundappa M.K."/>
        </authorList>
    </citation>
    <scope>NUCLEOTIDE SEQUENCE [LARGE SCALE GENOMIC DNA]</scope>
</reference>
<dbReference type="InterPro" id="IPR001882">
    <property type="entry name" value="Biotin_BS"/>
</dbReference>
<dbReference type="InterPro" id="IPR011053">
    <property type="entry name" value="Single_hybrid_motif"/>
</dbReference>
<dbReference type="InterPro" id="IPR000089">
    <property type="entry name" value="Biotin_lipoyl"/>
</dbReference>
<proteinExistence type="predicted"/>
<name>A0A4W5LX45_9TELE</name>
<feature type="domain" description="Lipoyl-binding" evidence="2">
    <location>
        <begin position="15"/>
        <end position="84"/>
    </location>
</feature>
<protein>
    <recommendedName>
        <fullName evidence="2">Lipoyl-binding domain-containing protein</fullName>
    </recommendedName>
</protein>
<dbReference type="CDD" id="cd06850">
    <property type="entry name" value="biotinyl_domain"/>
    <property type="match status" value="1"/>
</dbReference>
<dbReference type="PANTHER" id="PTHR43778:SF2">
    <property type="entry name" value="PYRUVATE CARBOXYLASE, MITOCHONDRIAL"/>
    <property type="match status" value="1"/>
</dbReference>
<dbReference type="GO" id="GO:0004736">
    <property type="term" value="F:pyruvate carboxylase activity"/>
    <property type="evidence" value="ECO:0007669"/>
    <property type="project" value="TreeGrafter"/>
</dbReference>
<evidence type="ECO:0000256" key="1">
    <source>
        <dbReference type="ARBA" id="ARBA00023267"/>
    </source>
</evidence>